<organism evidence="5 6">
    <name type="scientific">Thalassospira profundimaris</name>
    <dbReference type="NCBI Taxonomy" id="502049"/>
    <lineage>
        <taxon>Bacteria</taxon>
        <taxon>Pseudomonadati</taxon>
        <taxon>Pseudomonadota</taxon>
        <taxon>Alphaproteobacteria</taxon>
        <taxon>Rhodospirillales</taxon>
        <taxon>Thalassospiraceae</taxon>
        <taxon>Thalassospira</taxon>
    </lineage>
</organism>
<gene>
    <name evidence="5" type="ORF">TH19_21225</name>
</gene>
<protein>
    <submittedName>
        <fullName evidence="5">NUDIX hydrolase</fullName>
    </submittedName>
</protein>
<comment type="similarity">
    <text evidence="3">Belongs to the Nudix hydrolase family.</text>
</comment>
<dbReference type="PROSITE" id="PS51462">
    <property type="entry name" value="NUDIX"/>
    <property type="match status" value="1"/>
</dbReference>
<accession>A0A367W213</accession>
<dbReference type="InterPro" id="IPR015797">
    <property type="entry name" value="NUDIX_hydrolase-like_dom_sf"/>
</dbReference>
<dbReference type="AlphaFoldDB" id="A0A367W213"/>
<proteinExistence type="inferred from homology"/>
<dbReference type="Gene3D" id="3.90.79.10">
    <property type="entry name" value="Nucleoside Triphosphate Pyrophosphohydrolase"/>
    <property type="match status" value="1"/>
</dbReference>
<evidence type="ECO:0000313" key="5">
    <source>
        <dbReference type="EMBL" id="RCK31394.1"/>
    </source>
</evidence>
<evidence type="ECO:0000259" key="4">
    <source>
        <dbReference type="PROSITE" id="PS51462"/>
    </source>
</evidence>
<dbReference type="InterPro" id="IPR020084">
    <property type="entry name" value="NUDIX_hydrolase_CS"/>
</dbReference>
<comment type="caution">
    <text evidence="5">The sequence shown here is derived from an EMBL/GenBank/DDBJ whole genome shotgun (WGS) entry which is preliminary data.</text>
</comment>
<evidence type="ECO:0000256" key="1">
    <source>
        <dbReference type="ARBA" id="ARBA00001946"/>
    </source>
</evidence>
<sequence length="152" mass="16963">MMMTNSENDERTFLPRPLIGVGAVVWHQDHVLLIQRGKEPNAGSWSIPGGAQELGETVREAVCREVMEETGVKISNPILVDTVDLISRTEEDKIEYHYTLVDFVAVALNPDICLGGDAADAKWVKVSEVTNYNLWNKTIEIIAKSRDILEGR</sequence>
<dbReference type="PANTHER" id="PTHR43736">
    <property type="entry name" value="ADP-RIBOSE PYROPHOSPHATASE"/>
    <property type="match status" value="1"/>
</dbReference>
<evidence type="ECO:0000256" key="2">
    <source>
        <dbReference type="ARBA" id="ARBA00022801"/>
    </source>
</evidence>
<feature type="domain" description="Nudix hydrolase" evidence="4">
    <location>
        <begin position="14"/>
        <end position="147"/>
    </location>
</feature>
<name>A0A367W213_9PROT</name>
<reference evidence="5 6" key="1">
    <citation type="submission" date="2014-07" db="EMBL/GenBank/DDBJ databases">
        <title>Draft genome sequence of Thalassospira profundimaris 35.</title>
        <authorList>
            <person name="Lai Q."/>
            <person name="Shao Z."/>
        </authorList>
    </citation>
    <scope>NUCLEOTIDE SEQUENCE [LARGE SCALE GENOMIC DNA]</scope>
    <source>
        <strain evidence="5 6">35</strain>
    </source>
</reference>
<dbReference type="GO" id="GO:0016787">
    <property type="term" value="F:hydrolase activity"/>
    <property type="evidence" value="ECO:0007669"/>
    <property type="project" value="UniProtKB-KW"/>
</dbReference>
<dbReference type="InterPro" id="IPR000086">
    <property type="entry name" value="NUDIX_hydrolase_dom"/>
</dbReference>
<keyword evidence="2 3" id="KW-0378">Hydrolase</keyword>
<dbReference type="SUPFAM" id="SSF55811">
    <property type="entry name" value="Nudix"/>
    <property type="match status" value="1"/>
</dbReference>
<dbReference type="PANTHER" id="PTHR43736:SF1">
    <property type="entry name" value="DIHYDRONEOPTERIN TRIPHOSPHATE DIPHOSPHATASE"/>
    <property type="match status" value="1"/>
</dbReference>
<dbReference type="Proteomes" id="UP000253226">
    <property type="component" value="Unassembled WGS sequence"/>
</dbReference>
<dbReference type="Pfam" id="PF00293">
    <property type="entry name" value="NUDIX"/>
    <property type="match status" value="1"/>
</dbReference>
<dbReference type="CDD" id="cd04673">
    <property type="entry name" value="NUDIX_ADPRase"/>
    <property type="match status" value="1"/>
</dbReference>
<dbReference type="PRINTS" id="PR00502">
    <property type="entry name" value="NUDIXFAMILY"/>
</dbReference>
<comment type="cofactor">
    <cofactor evidence="1">
        <name>Mg(2+)</name>
        <dbReference type="ChEBI" id="CHEBI:18420"/>
    </cofactor>
</comment>
<dbReference type="PROSITE" id="PS00893">
    <property type="entry name" value="NUDIX_BOX"/>
    <property type="match status" value="1"/>
</dbReference>
<dbReference type="InterPro" id="IPR020476">
    <property type="entry name" value="Nudix_hydrolase"/>
</dbReference>
<dbReference type="EMBL" id="JPWF01000020">
    <property type="protein sequence ID" value="RCK31394.1"/>
    <property type="molecule type" value="Genomic_DNA"/>
</dbReference>
<evidence type="ECO:0000256" key="3">
    <source>
        <dbReference type="RuleBase" id="RU003476"/>
    </source>
</evidence>
<evidence type="ECO:0000313" key="6">
    <source>
        <dbReference type="Proteomes" id="UP000253226"/>
    </source>
</evidence>